<proteinExistence type="inferred from homology"/>
<comment type="similarity">
    <text evidence="1">Belongs to the PemK/MazF family.</text>
</comment>
<accession>A0A430FV54</accession>
<dbReference type="GO" id="GO:0004521">
    <property type="term" value="F:RNA endonuclease activity"/>
    <property type="evidence" value="ECO:0007669"/>
    <property type="project" value="TreeGrafter"/>
</dbReference>
<dbReference type="GO" id="GO:0016075">
    <property type="term" value="P:rRNA catabolic process"/>
    <property type="evidence" value="ECO:0007669"/>
    <property type="project" value="TreeGrafter"/>
</dbReference>
<gene>
    <name evidence="3" type="ORF">D2E24_0714</name>
</gene>
<evidence type="ECO:0000256" key="2">
    <source>
        <dbReference type="ARBA" id="ARBA00022649"/>
    </source>
</evidence>
<sequence>MNGYRRGDIVAADPDPALGHEQRKRRYLLVVGNENFNQLCNLTWVCPITSTDNGYPLHRAIHPISTQDIEGFVEVEQLKSLDLEARNARIVGYLPQHETDAVVEMLLACLI</sequence>
<dbReference type="AlphaFoldDB" id="A0A430FV54"/>
<protein>
    <submittedName>
        <fullName evidence="3">mRNA interferase PemK</fullName>
    </submittedName>
</protein>
<dbReference type="Proteomes" id="UP000287470">
    <property type="component" value="Unassembled WGS sequence"/>
</dbReference>
<dbReference type="InterPro" id="IPR011067">
    <property type="entry name" value="Plasmid_toxin/cell-grow_inhib"/>
</dbReference>
<evidence type="ECO:0000313" key="3">
    <source>
        <dbReference type="EMBL" id="RSX57416.1"/>
    </source>
</evidence>
<name>A0A430FV54_9BIFI</name>
<dbReference type="GO" id="GO:0006402">
    <property type="term" value="P:mRNA catabolic process"/>
    <property type="evidence" value="ECO:0007669"/>
    <property type="project" value="TreeGrafter"/>
</dbReference>
<dbReference type="RefSeq" id="WP_125967988.1">
    <property type="nucleotide sequence ID" value="NZ_QXGK01000005.1"/>
</dbReference>
<keyword evidence="4" id="KW-1185">Reference proteome</keyword>
<evidence type="ECO:0000256" key="1">
    <source>
        <dbReference type="ARBA" id="ARBA00007521"/>
    </source>
</evidence>
<organism evidence="3 4">
    <name type="scientific">Bifidobacterium samirii</name>
    <dbReference type="NCBI Taxonomy" id="2306974"/>
    <lineage>
        <taxon>Bacteria</taxon>
        <taxon>Bacillati</taxon>
        <taxon>Actinomycetota</taxon>
        <taxon>Actinomycetes</taxon>
        <taxon>Bifidobacteriales</taxon>
        <taxon>Bifidobacteriaceae</taxon>
        <taxon>Bifidobacterium</taxon>
    </lineage>
</organism>
<dbReference type="GO" id="GO:0003677">
    <property type="term" value="F:DNA binding"/>
    <property type="evidence" value="ECO:0007669"/>
    <property type="project" value="InterPro"/>
</dbReference>
<dbReference type="PANTHER" id="PTHR33988">
    <property type="entry name" value="ENDORIBONUCLEASE MAZF-RELATED"/>
    <property type="match status" value="1"/>
</dbReference>
<dbReference type="InterPro" id="IPR003477">
    <property type="entry name" value="PemK-like"/>
</dbReference>
<dbReference type="EMBL" id="QXGK01000005">
    <property type="protein sequence ID" value="RSX57416.1"/>
    <property type="molecule type" value="Genomic_DNA"/>
</dbReference>
<comment type="caution">
    <text evidence="3">The sequence shown here is derived from an EMBL/GenBank/DDBJ whole genome shotgun (WGS) entry which is preliminary data.</text>
</comment>
<dbReference type="Pfam" id="PF02452">
    <property type="entry name" value="PemK_toxin"/>
    <property type="match status" value="1"/>
</dbReference>
<dbReference type="SUPFAM" id="SSF50118">
    <property type="entry name" value="Cell growth inhibitor/plasmid maintenance toxic component"/>
    <property type="match status" value="1"/>
</dbReference>
<evidence type="ECO:0000313" key="4">
    <source>
        <dbReference type="Proteomes" id="UP000287470"/>
    </source>
</evidence>
<keyword evidence="2" id="KW-1277">Toxin-antitoxin system</keyword>
<dbReference type="Gene3D" id="2.30.30.110">
    <property type="match status" value="1"/>
</dbReference>
<dbReference type="OrthoDB" id="9808744at2"/>
<dbReference type="PANTHER" id="PTHR33988:SF3">
    <property type="entry name" value="ENDORIBONUCLEASE TOXIN CHPB-RELATED"/>
    <property type="match status" value="1"/>
</dbReference>
<reference evidence="3 4" key="1">
    <citation type="submission" date="2018-09" db="EMBL/GenBank/DDBJ databases">
        <title>Characterization of the phylogenetic diversity of five novel species belonging to the genus Bifidobacterium.</title>
        <authorList>
            <person name="Lugli G.A."/>
            <person name="Duranti S."/>
            <person name="Milani C."/>
        </authorList>
    </citation>
    <scope>NUCLEOTIDE SEQUENCE [LARGE SCALE GENOMIC DNA]</scope>
    <source>
        <strain evidence="3 4">2033B</strain>
    </source>
</reference>